<keyword evidence="3" id="KW-0813">Transport</keyword>
<keyword evidence="5 8" id="KW-0812">Transmembrane</keyword>
<keyword evidence="6 8" id="KW-1133">Transmembrane helix</keyword>
<name>A0A401XL55_9FLAO</name>
<accession>A0A401XL55</accession>
<proteinExistence type="inferred from homology"/>
<feature type="transmembrane region" description="Helical" evidence="8">
    <location>
        <begin position="12"/>
        <end position="31"/>
    </location>
</feature>
<reference evidence="9 10" key="1">
    <citation type="submission" date="2018-11" db="EMBL/GenBank/DDBJ databases">
        <title>Schleiferia aggregans sp. nov., a moderately thermophilic heterotrophic bacterium isolated from microbial mats at a terrestrial hot spring.</title>
        <authorList>
            <person name="Iino T."/>
            <person name="Ohkuma M."/>
            <person name="Haruta S."/>
        </authorList>
    </citation>
    <scope>NUCLEOTIDE SEQUENCE [LARGE SCALE GENOMIC DNA]</scope>
    <source>
        <strain evidence="9 10">LA</strain>
    </source>
</reference>
<dbReference type="GO" id="GO:0005886">
    <property type="term" value="C:plasma membrane"/>
    <property type="evidence" value="ECO:0007669"/>
    <property type="project" value="UniProtKB-SubCell"/>
</dbReference>
<dbReference type="AlphaFoldDB" id="A0A401XL55"/>
<gene>
    <name evidence="9" type="ORF">JCM31826_12150</name>
</gene>
<dbReference type="PANTHER" id="PTHR30269">
    <property type="entry name" value="TRANSMEMBRANE PROTEIN YFCA"/>
    <property type="match status" value="1"/>
</dbReference>
<dbReference type="InterPro" id="IPR052017">
    <property type="entry name" value="TSUP"/>
</dbReference>
<feature type="transmembrane region" description="Helical" evidence="8">
    <location>
        <begin position="148"/>
        <end position="174"/>
    </location>
</feature>
<evidence type="ECO:0000256" key="1">
    <source>
        <dbReference type="ARBA" id="ARBA00004651"/>
    </source>
</evidence>
<organism evidence="9 10">
    <name type="scientific">Thermaurantimonas aggregans</name>
    <dbReference type="NCBI Taxonomy" id="2173829"/>
    <lineage>
        <taxon>Bacteria</taxon>
        <taxon>Pseudomonadati</taxon>
        <taxon>Bacteroidota</taxon>
        <taxon>Flavobacteriia</taxon>
        <taxon>Flavobacteriales</taxon>
        <taxon>Schleiferiaceae</taxon>
        <taxon>Thermaurantimonas</taxon>
    </lineage>
</organism>
<evidence type="ECO:0000256" key="3">
    <source>
        <dbReference type="ARBA" id="ARBA00022448"/>
    </source>
</evidence>
<keyword evidence="10" id="KW-1185">Reference proteome</keyword>
<keyword evidence="4 8" id="KW-1003">Cell membrane</keyword>
<evidence type="ECO:0000256" key="8">
    <source>
        <dbReference type="RuleBase" id="RU363041"/>
    </source>
</evidence>
<dbReference type="InterPro" id="IPR002781">
    <property type="entry name" value="TM_pro_TauE-like"/>
</dbReference>
<evidence type="ECO:0000313" key="9">
    <source>
        <dbReference type="EMBL" id="GCD77733.1"/>
    </source>
</evidence>
<dbReference type="RefSeq" id="WP_124397799.1">
    <property type="nucleotide sequence ID" value="NZ_BHZE01000010.1"/>
</dbReference>
<protein>
    <recommendedName>
        <fullName evidence="8">Probable membrane transporter protein</fullName>
    </recommendedName>
</protein>
<evidence type="ECO:0000256" key="2">
    <source>
        <dbReference type="ARBA" id="ARBA00009142"/>
    </source>
</evidence>
<comment type="similarity">
    <text evidence="2 8">Belongs to the 4-toluene sulfonate uptake permease (TSUP) (TC 2.A.102) family.</text>
</comment>
<comment type="caution">
    <text evidence="9">The sequence shown here is derived from an EMBL/GenBank/DDBJ whole genome shotgun (WGS) entry which is preliminary data.</text>
</comment>
<comment type="subcellular location">
    <subcellularLocation>
        <location evidence="1 8">Cell membrane</location>
        <topology evidence="1 8">Multi-pass membrane protein</topology>
    </subcellularLocation>
</comment>
<feature type="transmembrane region" description="Helical" evidence="8">
    <location>
        <begin position="214"/>
        <end position="235"/>
    </location>
</feature>
<dbReference type="PANTHER" id="PTHR30269:SF0">
    <property type="entry name" value="MEMBRANE TRANSPORTER PROTEIN YFCA-RELATED"/>
    <property type="match status" value="1"/>
</dbReference>
<sequence>MQNEALLNTEWWMYALYLVGGVLTGMINVLAGNGSAITLSLMIFAGMPPGLANGTNRIGAMVQTITSVLAIRKTLRTKRLIQLSVPFFLPAFLGSFVGAYIVMDLNDALLKKIIGILMVFILMSLLLNPKKWKRNTDPKRPIHTWVNYVWFFLIGVYTGFIQMGVGIMMLAIMVLSMQLSLKDSNIIKLVMAVVLSLPAFMMFIAYGQIHWPSGLVLALGQSIGSILSTRYFLYHPKATNITRYVLIFILSISILKLFDIL</sequence>
<feature type="transmembrane region" description="Helical" evidence="8">
    <location>
        <begin position="80"/>
        <end position="103"/>
    </location>
</feature>
<keyword evidence="7 8" id="KW-0472">Membrane</keyword>
<dbReference type="Proteomes" id="UP000286715">
    <property type="component" value="Unassembled WGS sequence"/>
</dbReference>
<dbReference type="EMBL" id="BHZE01000010">
    <property type="protein sequence ID" value="GCD77733.1"/>
    <property type="molecule type" value="Genomic_DNA"/>
</dbReference>
<dbReference type="Pfam" id="PF01925">
    <property type="entry name" value="TauE"/>
    <property type="match status" value="1"/>
</dbReference>
<evidence type="ECO:0000256" key="7">
    <source>
        <dbReference type="ARBA" id="ARBA00023136"/>
    </source>
</evidence>
<dbReference type="OrthoDB" id="554695at2"/>
<feature type="transmembrane region" description="Helical" evidence="8">
    <location>
        <begin position="186"/>
        <end position="207"/>
    </location>
</feature>
<evidence type="ECO:0000256" key="6">
    <source>
        <dbReference type="ARBA" id="ARBA00022989"/>
    </source>
</evidence>
<evidence type="ECO:0000313" key="10">
    <source>
        <dbReference type="Proteomes" id="UP000286715"/>
    </source>
</evidence>
<feature type="transmembrane region" description="Helical" evidence="8">
    <location>
        <begin position="241"/>
        <end position="258"/>
    </location>
</feature>
<evidence type="ECO:0000256" key="5">
    <source>
        <dbReference type="ARBA" id="ARBA00022692"/>
    </source>
</evidence>
<feature type="transmembrane region" description="Helical" evidence="8">
    <location>
        <begin position="109"/>
        <end position="127"/>
    </location>
</feature>
<evidence type="ECO:0000256" key="4">
    <source>
        <dbReference type="ARBA" id="ARBA00022475"/>
    </source>
</evidence>